<name>A0A8J4C3V2_9CHLO</name>
<feature type="non-terminal residue" evidence="2">
    <location>
        <position position="182"/>
    </location>
</feature>
<feature type="compositionally biased region" description="Polar residues" evidence="1">
    <location>
        <begin position="126"/>
        <end position="141"/>
    </location>
</feature>
<sequence length="182" mass="19862">MAAVAAWRFGIANLLVILALGGVHAVLRTLIFALAAFSSFACEMLPMEKFTIWFPYFRWSSTHLSASVVTVLKEPTSSAAALQPKQKDASASARMAPPNISSATDRDNEAAHMSSAAVAVGDEDATQQGQEDQQVDNTESMVLTDGKVQIRWVQAWEKDGAKDREEDGVDQEEEEEGKEEEE</sequence>
<dbReference type="AlphaFoldDB" id="A0A8J4C3V2"/>
<feature type="region of interest" description="Disordered" evidence="1">
    <location>
        <begin position="158"/>
        <end position="182"/>
    </location>
</feature>
<feature type="compositionally biased region" description="Acidic residues" evidence="1">
    <location>
        <begin position="166"/>
        <end position="182"/>
    </location>
</feature>
<feature type="region of interest" description="Disordered" evidence="1">
    <location>
        <begin position="79"/>
        <end position="146"/>
    </location>
</feature>
<evidence type="ECO:0000256" key="1">
    <source>
        <dbReference type="SAM" id="MobiDB-lite"/>
    </source>
</evidence>
<gene>
    <name evidence="2" type="ORF">Vretifemale_4782</name>
</gene>
<evidence type="ECO:0000313" key="2">
    <source>
        <dbReference type="EMBL" id="GIL75019.1"/>
    </source>
</evidence>
<reference evidence="2" key="1">
    <citation type="journal article" date="2021" name="Proc. Natl. Acad. Sci. U.S.A.">
        <title>Three genomes in the algal genus Volvox reveal the fate of a haploid sex-determining region after a transition to homothallism.</title>
        <authorList>
            <person name="Yamamoto K."/>
            <person name="Hamaji T."/>
            <person name="Kawai-Toyooka H."/>
            <person name="Matsuzaki R."/>
            <person name="Takahashi F."/>
            <person name="Nishimura Y."/>
            <person name="Kawachi M."/>
            <person name="Noguchi H."/>
            <person name="Minakuchi Y."/>
            <person name="Umen J.G."/>
            <person name="Toyoda A."/>
            <person name="Nozaki H."/>
        </authorList>
    </citation>
    <scope>NUCLEOTIDE SEQUENCE</scope>
    <source>
        <strain evidence="2">NIES-3786</strain>
    </source>
</reference>
<keyword evidence="3" id="KW-1185">Reference proteome</keyword>
<evidence type="ECO:0000313" key="3">
    <source>
        <dbReference type="Proteomes" id="UP000747110"/>
    </source>
</evidence>
<dbReference type="Proteomes" id="UP000747110">
    <property type="component" value="Unassembled WGS sequence"/>
</dbReference>
<accession>A0A8J4C3V2</accession>
<organism evidence="2 3">
    <name type="scientific">Volvox reticuliferus</name>
    <dbReference type="NCBI Taxonomy" id="1737510"/>
    <lineage>
        <taxon>Eukaryota</taxon>
        <taxon>Viridiplantae</taxon>
        <taxon>Chlorophyta</taxon>
        <taxon>core chlorophytes</taxon>
        <taxon>Chlorophyceae</taxon>
        <taxon>CS clade</taxon>
        <taxon>Chlamydomonadales</taxon>
        <taxon>Volvocaceae</taxon>
        <taxon>Volvox</taxon>
    </lineage>
</organism>
<dbReference type="EMBL" id="BNCP01000006">
    <property type="protein sequence ID" value="GIL75019.1"/>
    <property type="molecule type" value="Genomic_DNA"/>
</dbReference>
<protein>
    <submittedName>
        <fullName evidence="2">Uncharacterized protein</fullName>
    </submittedName>
</protein>
<proteinExistence type="predicted"/>
<comment type="caution">
    <text evidence="2">The sequence shown here is derived from an EMBL/GenBank/DDBJ whole genome shotgun (WGS) entry which is preliminary data.</text>
</comment>